<organism evidence="1 2">
    <name type="scientific">Globodera pallida</name>
    <name type="common">Potato cyst nematode worm</name>
    <name type="synonym">Heterodera pallida</name>
    <dbReference type="NCBI Taxonomy" id="36090"/>
    <lineage>
        <taxon>Eukaryota</taxon>
        <taxon>Metazoa</taxon>
        <taxon>Ecdysozoa</taxon>
        <taxon>Nematoda</taxon>
        <taxon>Chromadorea</taxon>
        <taxon>Rhabditida</taxon>
        <taxon>Tylenchina</taxon>
        <taxon>Tylenchomorpha</taxon>
        <taxon>Tylenchoidea</taxon>
        <taxon>Heteroderidae</taxon>
        <taxon>Heteroderinae</taxon>
        <taxon>Globodera</taxon>
    </lineage>
</organism>
<proteinExistence type="predicted"/>
<evidence type="ECO:0000313" key="1">
    <source>
        <dbReference type="Proteomes" id="UP000050741"/>
    </source>
</evidence>
<sequence>MAKASSASERCRGGGIISRQKKGLVDAGQFKRKVQNIVNAIGVPLQVFVSVGTPNYRKPYVGMWNRMENEENGAIRVDREGSFYVGDTSVRA</sequence>
<dbReference type="Pfam" id="PF08645">
    <property type="entry name" value="PNK3P"/>
    <property type="match status" value="1"/>
</dbReference>
<reference evidence="1" key="2">
    <citation type="submission" date="2014-05" db="EMBL/GenBank/DDBJ databases">
        <title>The genome and life-stage specific transcriptomes of Globodera pallida elucidate key aspects of plant parasitism by a cyst nematode.</title>
        <authorList>
            <person name="Cotton J.A."/>
            <person name="Lilley C.J."/>
            <person name="Jones L.M."/>
            <person name="Kikuchi T."/>
            <person name="Reid A.J."/>
            <person name="Thorpe P."/>
            <person name="Tsai I.J."/>
            <person name="Beasley H."/>
            <person name="Blok V."/>
            <person name="Cock P.J.A."/>
            <person name="Van den Akker S.E."/>
            <person name="Holroyd N."/>
            <person name="Hunt M."/>
            <person name="Mantelin S."/>
            <person name="Naghra H."/>
            <person name="Pain A."/>
            <person name="Palomares-Rius J.E."/>
            <person name="Zarowiecki M."/>
            <person name="Berriman M."/>
            <person name="Jones J.T."/>
            <person name="Urwin P.E."/>
        </authorList>
    </citation>
    <scope>NUCLEOTIDE SEQUENCE [LARGE SCALE GENOMIC DNA]</scope>
    <source>
        <strain evidence="1">Lindley</strain>
    </source>
</reference>
<dbReference type="GO" id="GO:0006281">
    <property type="term" value="P:DNA repair"/>
    <property type="evidence" value="ECO:0007669"/>
    <property type="project" value="TreeGrafter"/>
</dbReference>
<dbReference type="Gene3D" id="3.40.50.1000">
    <property type="entry name" value="HAD superfamily/HAD-like"/>
    <property type="match status" value="1"/>
</dbReference>
<dbReference type="GO" id="GO:0046403">
    <property type="term" value="F:polynucleotide 3'-phosphatase activity"/>
    <property type="evidence" value="ECO:0007669"/>
    <property type="project" value="TreeGrafter"/>
</dbReference>
<evidence type="ECO:0000313" key="2">
    <source>
        <dbReference type="WBParaSite" id="GPLIN_000233800"/>
    </source>
</evidence>
<accession>A0A183BP02</accession>
<dbReference type="PANTHER" id="PTHR12083">
    <property type="entry name" value="BIFUNCTIONAL POLYNUCLEOTIDE PHOSPHATASE/KINASE"/>
    <property type="match status" value="1"/>
</dbReference>
<protein>
    <submittedName>
        <fullName evidence="2">AMP_N domain-containing protein</fullName>
    </submittedName>
</protein>
<reference evidence="1" key="1">
    <citation type="submission" date="2013-12" db="EMBL/GenBank/DDBJ databases">
        <authorList>
            <person name="Aslett M."/>
        </authorList>
    </citation>
    <scope>NUCLEOTIDE SEQUENCE [LARGE SCALE GENOMIC DNA]</scope>
    <source>
        <strain evidence="1">Lindley</strain>
    </source>
</reference>
<dbReference type="WBParaSite" id="GPLIN_000233800">
    <property type="protein sequence ID" value="GPLIN_000233800"/>
    <property type="gene ID" value="GPLIN_000233800"/>
</dbReference>
<dbReference type="GO" id="GO:0003690">
    <property type="term" value="F:double-stranded DNA binding"/>
    <property type="evidence" value="ECO:0007669"/>
    <property type="project" value="TreeGrafter"/>
</dbReference>
<dbReference type="InterPro" id="IPR036412">
    <property type="entry name" value="HAD-like_sf"/>
</dbReference>
<dbReference type="InterPro" id="IPR023214">
    <property type="entry name" value="HAD_sf"/>
</dbReference>
<dbReference type="AlphaFoldDB" id="A0A183BP02"/>
<dbReference type="Proteomes" id="UP000050741">
    <property type="component" value="Unassembled WGS sequence"/>
</dbReference>
<name>A0A183BP02_GLOPA</name>
<dbReference type="PANTHER" id="PTHR12083:SF9">
    <property type="entry name" value="BIFUNCTIONAL POLYNUCLEOTIDE PHOSPHATASE_KINASE"/>
    <property type="match status" value="1"/>
</dbReference>
<keyword evidence="1" id="KW-1185">Reference proteome</keyword>
<reference evidence="2" key="3">
    <citation type="submission" date="2016-06" db="UniProtKB">
        <authorList>
            <consortium name="WormBaseParasite"/>
        </authorList>
    </citation>
    <scope>IDENTIFICATION</scope>
</reference>
<dbReference type="InterPro" id="IPR013954">
    <property type="entry name" value="PNK3P"/>
</dbReference>
<dbReference type="GO" id="GO:0046404">
    <property type="term" value="F:ATP-dependent polydeoxyribonucleotide 5'-hydroxyl-kinase activity"/>
    <property type="evidence" value="ECO:0007669"/>
    <property type="project" value="TreeGrafter"/>
</dbReference>
<dbReference type="SUPFAM" id="SSF56784">
    <property type="entry name" value="HAD-like"/>
    <property type="match status" value="1"/>
</dbReference>